<keyword evidence="1" id="KW-1133">Transmembrane helix</keyword>
<feature type="domain" description="DUF3592" evidence="2">
    <location>
        <begin position="47"/>
        <end position="111"/>
    </location>
</feature>
<accession>A0A5M9ZDV7</accession>
<reference evidence="3 4" key="1">
    <citation type="journal article" date="2019" name="Syst. Appl. Microbiol.">
        <title>Characterization of Bifidobacterium species in feaces of the Egyptian fruit bat: Description of B. vespertilionis sp. nov. and B. rousetti sp. nov.</title>
        <authorList>
            <person name="Modesto M."/>
            <person name="Satti M."/>
            <person name="Watanabe K."/>
            <person name="Puglisi E."/>
            <person name="Morelli L."/>
            <person name="Huang C.-H."/>
            <person name="Liou J.-S."/>
            <person name="Miyashita M."/>
            <person name="Tamura T."/>
            <person name="Saito S."/>
            <person name="Mori K."/>
            <person name="Huang L."/>
            <person name="Sciavilla P."/>
            <person name="Sandri C."/>
            <person name="Spiezio C."/>
            <person name="Vitali F."/>
            <person name="Cavalieri D."/>
            <person name="Perpetuini G."/>
            <person name="Tofalo R."/>
            <person name="Bonetti A."/>
            <person name="Arita M."/>
            <person name="Mattarelli P."/>
        </authorList>
    </citation>
    <scope>NUCLEOTIDE SEQUENCE [LARGE SCALE GENOMIC DNA]</scope>
    <source>
        <strain evidence="3 4">RST27</strain>
    </source>
</reference>
<dbReference type="EMBL" id="RZJP01000001">
    <property type="protein sequence ID" value="KAA8817266.1"/>
    <property type="molecule type" value="Genomic_DNA"/>
</dbReference>
<dbReference type="InterPro" id="IPR021994">
    <property type="entry name" value="DUF3592"/>
</dbReference>
<feature type="transmembrane region" description="Helical" evidence="1">
    <location>
        <begin position="12"/>
        <end position="33"/>
    </location>
</feature>
<name>A0A5M9ZDV7_9BIFI</name>
<keyword evidence="1" id="KW-0812">Transmembrane</keyword>
<sequence>MPPPVREIPMFALGVALMLIGTMPVTAGAIGLARVRRLRSGCRLAMTGVIVRRLRNTRDGTWNLVVRYLIRGVPYTIISKGWDQDVRFSPGQTVTVVCDPSRPHTARLDADRPSYVGPMLKIGAGAPLLAIGVELSAVALL</sequence>
<dbReference type="AlphaFoldDB" id="A0A5M9ZDV7"/>
<comment type="caution">
    <text evidence="3">The sequence shown here is derived from an EMBL/GenBank/DDBJ whole genome shotgun (WGS) entry which is preliminary data.</text>
</comment>
<proteinExistence type="predicted"/>
<evidence type="ECO:0000313" key="4">
    <source>
        <dbReference type="Proteomes" id="UP000326060"/>
    </source>
</evidence>
<gene>
    <name evidence="3" type="ORF">EMB92_01360</name>
</gene>
<evidence type="ECO:0000256" key="1">
    <source>
        <dbReference type="SAM" id="Phobius"/>
    </source>
</evidence>
<protein>
    <submittedName>
        <fullName evidence="3">DUF3592 domain-containing protein</fullName>
    </submittedName>
</protein>
<organism evidence="3 4">
    <name type="scientific">Bifidobacterium callitrichos</name>
    <dbReference type="NCBI Taxonomy" id="762209"/>
    <lineage>
        <taxon>Bacteria</taxon>
        <taxon>Bacillati</taxon>
        <taxon>Actinomycetota</taxon>
        <taxon>Actinomycetes</taxon>
        <taxon>Bifidobacteriales</taxon>
        <taxon>Bifidobacteriaceae</taxon>
        <taxon>Bifidobacterium</taxon>
    </lineage>
</organism>
<dbReference type="RefSeq" id="WP_150393534.1">
    <property type="nucleotide sequence ID" value="NZ_RZJP01000001.1"/>
</dbReference>
<keyword evidence="1" id="KW-0472">Membrane</keyword>
<evidence type="ECO:0000259" key="2">
    <source>
        <dbReference type="Pfam" id="PF12158"/>
    </source>
</evidence>
<dbReference type="Proteomes" id="UP000326060">
    <property type="component" value="Unassembled WGS sequence"/>
</dbReference>
<evidence type="ECO:0000313" key="3">
    <source>
        <dbReference type="EMBL" id="KAA8817266.1"/>
    </source>
</evidence>
<dbReference type="Pfam" id="PF12158">
    <property type="entry name" value="DUF3592"/>
    <property type="match status" value="1"/>
</dbReference>